<organism evidence="2 3">
    <name type="scientific">Paraburkholderia fungorum</name>
    <dbReference type="NCBI Taxonomy" id="134537"/>
    <lineage>
        <taxon>Bacteria</taxon>
        <taxon>Pseudomonadati</taxon>
        <taxon>Pseudomonadota</taxon>
        <taxon>Betaproteobacteria</taxon>
        <taxon>Burkholderiales</taxon>
        <taxon>Burkholderiaceae</taxon>
        <taxon>Paraburkholderia</taxon>
    </lineage>
</organism>
<feature type="transmembrane region" description="Helical" evidence="1">
    <location>
        <begin position="48"/>
        <end position="68"/>
    </location>
</feature>
<evidence type="ECO:0000313" key="3">
    <source>
        <dbReference type="Proteomes" id="UP000518681"/>
    </source>
</evidence>
<evidence type="ECO:0000256" key="1">
    <source>
        <dbReference type="SAM" id="Phobius"/>
    </source>
</evidence>
<proteinExistence type="predicted"/>
<gene>
    <name evidence="2" type="ORF">GGD69_005206</name>
</gene>
<dbReference type="RefSeq" id="WP_183800656.1">
    <property type="nucleotide sequence ID" value="NZ_JACIII010000013.1"/>
</dbReference>
<dbReference type="AlphaFoldDB" id="A0AAW3V331"/>
<comment type="caution">
    <text evidence="2">The sequence shown here is derived from an EMBL/GenBank/DDBJ whole genome shotgun (WGS) entry which is preliminary data.</text>
</comment>
<dbReference type="Proteomes" id="UP000518681">
    <property type="component" value="Unassembled WGS sequence"/>
</dbReference>
<feature type="transmembrane region" description="Helical" evidence="1">
    <location>
        <begin position="16"/>
        <end position="41"/>
    </location>
</feature>
<keyword evidence="1" id="KW-1133">Transmembrane helix</keyword>
<evidence type="ECO:0000313" key="2">
    <source>
        <dbReference type="EMBL" id="MBB6204312.1"/>
    </source>
</evidence>
<name>A0AAW3V331_9BURK</name>
<keyword evidence="1" id="KW-0472">Membrane</keyword>
<feature type="transmembrane region" description="Helical" evidence="1">
    <location>
        <begin position="88"/>
        <end position="110"/>
    </location>
</feature>
<reference evidence="2 3" key="1">
    <citation type="submission" date="2020-08" db="EMBL/GenBank/DDBJ databases">
        <title>Genomic Encyclopedia of Type Strains, Phase IV (KMG-V): Genome sequencing to study the core and pangenomes of soil and plant-associated prokaryotes.</title>
        <authorList>
            <person name="Whitman W."/>
        </authorList>
    </citation>
    <scope>NUCLEOTIDE SEQUENCE [LARGE SCALE GENOMIC DNA]</scope>
    <source>
        <strain evidence="2 3">SEMIA 4013</strain>
    </source>
</reference>
<sequence>MGIGIIPATLLAGVGAIWLGMPGLFVLVVCALVIALGAFAVSRDARTISIAIALASAALLKFVVFRQPEVTDLLRTQYDLLSFMDSDWFIGGLAAISIPLSALFGIYGPLQGSYRLNLFGGSAGKFLISVAAWLATSGALYEHFRGHDQVAVVLGIAALAFFVLSFRRHPKADAPA</sequence>
<protein>
    <submittedName>
        <fullName evidence="2">Uncharacterized protein</fullName>
    </submittedName>
</protein>
<keyword evidence="1" id="KW-0812">Transmembrane</keyword>
<feature type="transmembrane region" description="Helical" evidence="1">
    <location>
        <begin position="122"/>
        <end position="141"/>
    </location>
</feature>
<feature type="transmembrane region" description="Helical" evidence="1">
    <location>
        <begin position="147"/>
        <end position="166"/>
    </location>
</feature>
<dbReference type="EMBL" id="JACIIK010000009">
    <property type="protein sequence ID" value="MBB6204312.1"/>
    <property type="molecule type" value="Genomic_DNA"/>
</dbReference>
<accession>A0AAW3V331</accession>